<protein>
    <submittedName>
        <fullName evidence="2">Uncharacterized protein</fullName>
    </submittedName>
</protein>
<gene>
    <name evidence="2" type="ORF">URODEC1_LOCUS15265</name>
</gene>
<feature type="compositionally biased region" description="Basic and acidic residues" evidence="1">
    <location>
        <begin position="1"/>
        <end position="29"/>
    </location>
</feature>
<dbReference type="AlphaFoldDB" id="A0ABC8WQR3"/>
<evidence type="ECO:0000313" key="2">
    <source>
        <dbReference type="EMBL" id="CAL4911884.1"/>
    </source>
</evidence>
<feature type="region of interest" description="Disordered" evidence="1">
    <location>
        <begin position="1"/>
        <end position="35"/>
    </location>
</feature>
<dbReference type="Proteomes" id="UP001497457">
    <property type="component" value="Chromosome 12b"/>
</dbReference>
<accession>A0ABC8WQR3</accession>
<evidence type="ECO:0000256" key="1">
    <source>
        <dbReference type="SAM" id="MobiDB-lite"/>
    </source>
</evidence>
<evidence type="ECO:0000313" key="3">
    <source>
        <dbReference type="Proteomes" id="UP001497457"/>
    </source>
</evidence>
<sequence length="124" mass="14063">MEGGDRDMNKTNEAARVRSEAEPSSGERKKNSKQVMVKKKLKQEVIDLILKEPFEPLGDDEEEVQGMSEPYRACHAKTRAVLEALAEFEADIIRQYQAKGYAEVDILVTDNNKDDKSQGRKHIV</sequence>
<name>A0ABC8WQR3_9POAL</name>
<dbReference type="EMBL" id="OZ075122">
    <property type="protein sequence ID" value="CAL4911884.1"/>
    <property type="molecule type" value="Genomic_DNA"/>
</dbReference>
<keyword evidence="3" id="KW-1185">Reference proteome</keyword>
<reference evidence="2" key="1">
    <citation type="submission" date="2024-10" db="EMBL/GenBank/DDBJ databases">
        <authorList>
            <person name="Ryan C."/>
        </authorList>
    </citation>
    <scope>NUCLEOTIDE SEQUENCE [LARGE SCALE GENOMIC DNA]</scope>
</reference>
<proteinExistence type="predicted"/>
<organism evidence="2 3">
    <name type="scientific">Urochloa decumbens</name>
    <dbReference type="NCBI Taxonomy" id="240449"/>
    <lineage>
        <taxon>Eukaryota</taxon>
        <taxon>Viridiplantae</taxon>
        <taxon>Streptophyta</taxon>
        <taxon>Embryophyta</taxon>
        <taxon>Tracheophyta</taxon>
        <taxon>Spermatophyta</taxon>
        <taxon>Magnoliopsida</taxon>
        <taxon>Liliopsida</taxon>
        <taxon>Poales</taxon>
        <taxon>Poaceae</taxon>
        <taxon>PACMAD clade</taxon>
        <taxon>Panicoideae</taxon>
        <taxon>Panicodae</taxon>
        <taxon>Paniceae</taxon>
        <taxon>Melinidinae</taxon>
        <taxon>Urochloa</taxon>
    </lineage>
</organism>